<keyword evidence="2 15" id="KW-0217">Developmental protein</keyword>
<dbReference type="Pfam" id="PF21700">
    <property type="entry name" value="EGF_DL_JAG"/>
    <property type="match status" value="1"/>
</dbReference>
<dbReference type="GO" id="GO:0016020">
    <property type="term" value="C:membrane"/>
    <property type="evidence" value="ECO:0007669"/>
    <property type="project" value="UniProtKB-SubCell"/>
</dbReference>
<dbReference type="InterPro" id="IPR000152">
    <property type="entry name" value="EGF-type_Asp/Asn_hydroxyl_site"/>
</dbReference>
<dbReference type="PROSITE" id="PS51051">
    <property type="entry name" value="DSL"/>
    <property type="match status" value="1"/>
</dbReference>
<dbReference type="FunFam" id="2.10.25.10:FF:000143">
    <property type="entry name" value="Protein crumbs 1"/>
    <property type="match status" value="1"/>
</dbReference>
<dbReference type="Pfam" id="PF00008">
    <property type="entry name" value="EGF"/>
    <property type="match status" value="3"/>
</dbReference>
<sequence>LSQARSKGVFELQIRSFRNDLGLTSNGSCCNGFRKDGICSEACRTYFKVCLAHFQADIATNPAPVCSFANYSTPVLGGNTMDFSVLSELPVQNARQNTFYFPGDFSIIIEAWHESSLDSPNQAPTRRSVLISRLAENSQAVSGEEWSVYVKTFDYAELTYAFRFQCDTNYHGPQCAKLCRPRDDDFGHYTCSADGTKTCLDGWKGDYCETAVCLSGCDTHNGYCNRPRECLCRMGWQGKNCTECVPYLGCHHGTCEKSWECNCEEGWGGQLCNQDLNFCTHHKPCRNGGLCTNSGEGSYTCSCLAGYEGDNCEREVGDCQNMPCLNDGKCTVNGHFKCQCPHGFYGPQCEKRAVSCLAKPCMNGGTCVEQQDSYFCICPAGYTDYNCATDVDECQSSPCQNGGRCIDQLDGYRCLCQ</sequence>
<evidence type="ECO:0000256" key="7">
    <source>
        <dbReference type="ARBA" id="ARBA00022782"/>
    </source>
</evidence>
<dbReference type="Pfam" id="PF07657">
    <property type="entry name" value="MNNL"/>
    <property type="match status" value="1"/>
</dbReference>
<dbReference type="GO" id="GO:0035239">
    <property type="term" value="P:tube morphogenesis"/>
    <property type="evidence" value="ECO:0007669"/>
    <property type="project" value="UniProtKB-ARBA"/>
</dbReference>
<feature type="disulfide bond" evidence="14">
    <location>
        <begin position="166"/>
        <end position="175"/>
    </location>
</feature>
<dbReference type="FunFam" id="2.10.25.10:FF:000122">
    <property type="entry name" value="Protein crumbs homolog 2"/>
    <property type="match status" value="1"/>
</dbReference>
<dbReference type="STRING" id="188477.A0A433TU39"/>
<accession>A0A433TU39</accession>
<dbReference type="SMART" id="SM00179">
    <property type="entry name" value="EGF_CA"/>
    <property type="match status" value="4"/>
</dbReference>
<proteinExistence type="predicted"/>
<evidence type="ECO:0000256" key="10">
    <source>
        <dbReference type="ARBA" id="ARBA00023136"/>
    </source>
</evidence>
<dbReference type="GO" id="GO:0030855">
    <property type="term" value="P:epithelial cell differentiation"/>
    <property type="evidence" value="ECO:0007669"/>
    <property type="project" value="UniProtKB-ARBA"/>
</dbReference>
<dbReference type="Pfam" id="PF12661">
    <property type="entry name" value="hEGF"/>
    <property type="match status" value="1"/>
</dbReference>
<keyword evidence="12" id="KW-0325">Glycoprotein</keyword>
<comment type="caution">
    <text evidence="13">Lacks conserved residue(s) required for the propagation of feature annotation.</text>
</comment>
<reference evidence="18 19" key="1">
    <citation type="submission" date="2019-01" db="EMBL/GenBank/DDBJ databases">
        <title>A draft genome assembly of the solar-powered sea slug Elysia chlorotica.</title>
        <authorList>
            <person name="Cai H."/>
            <person name="Li Q."/>
            <person name="Fang X."/>
            <person name="Li J."/>
            <person name="Curtis N.E."/>
            <person name="Altenburger A."/>
            <person name="Shibata T."/>
            <person name="Feng M."/>
            <person name="Maeda T."/>
            <person name="Schwartz J.A."/>
            <person name="Shigenobu S."/>
            <person name="Lundholm N."/>
            <person name="Nishiyama T."/>
            <person name="Yang H."/>
            <person name="Hasebe M."/>
            <person name="Li S."/>
            <person name="Pierce S.K."/>
            <person name="Wang J."/>
        </authorList>
    </citation>
    <scope>NUCLEOTIDE SEQUENCE [LARGE SCALE GENOMIC DNA]</scope>
    <source>
        <strain evidence="18">EC2010</strain>
        <tissue evidence="18">Whole organism of an adult</tissue>
    </source>
</reference>
<name>A0A433TU39_ELYCH</name>
<evidence type="ECO:0000256" key="6">
    <source>
        <dbReference type="ARBA" id="ARBA00022737"/>
    </source>
</evidence>
<dbReference type="FunFam" id="2.10.25.10:FF:000018">
    <property type="entry name" value="Delta-like 1"/>
    <property type="match status" value="1"/>
</dbReference>
<keyword evidence="4 15" id="KW-0812">Transmembrane</keyword>
<dbReference type="InterPro" id="IPR011651">
    <property type="entry name" value="Notch_ligand_N"/>
</dbReference>
<keyword evidence="9 15" id="KW-1133">Transmembrane helix</keyword>
<feature type="disulfide bond" evidence="13">
    <location>
        <begin position="340"/>
        <end position="349"/>
    </location>
</feature>
<dbReference type="InterPro" id="IPR013032">
    <property type="entry name" value="EGF-like_CS"/>
</dbReference>
<feature type="domain" description="EGF-like" evidence="16">
    <location>
        <begin position="390"/>
        <end position="417"/>
    </location>
</feature>
<dbReference type="FunFam" id="2.10.25.140:FF:000001">
    <property type="entry name" value="Delta-like protein"/>
    <property type="match status" value="1"/>
</dbReference>
<evidence type="ECO:0000256" key="4">
    <source>
        <dbReference type="ARBA" id="ARBA00022692"/>
    </source>
</evidence>
<evidence type="ECO:0000256" key="3">
    <source>
        <dbReference type="ARBA" id="ARBA00022536"/>
    </source>
</evidence>
<keyword evidence="6 15" id="KW-0677">Repeat</keyword>
<dbReference type="Proteomes" id="UP000271974">
    <property type="component" value="Unassembled WGS sequence"/>
</dbReference>
<keyword evidence="3 13" id="KW-0245">EGF-like domain</keyword>
<keyword evidence="10 15" id="KW-0472">Membrane</keyword>
<dbReference type="CDD" id="cd00054">
    <property type="entry name" value="EGF_CA"/>
    <property type="match status" value="4"/>
</dbReference>
<dbReference type="Gene3D" id="2.10.25.140">
    <property type="match status" value="1"/>
</dbReference>
<dbReference type="InterPro" id="IPR018097">
    <property type="entry name" value="EGF_Ca-bd_CS"/>
</dbReference>
<keyword evidence="11 13" id="KW-1015">Disulfide bond</keyword>
<dbReference type="GO" id="GO:0030182">
    <property type="term" value="P:neuron differentiation"/>
    <property type="evidence" value="ECO:0007669"/>
    <property type="project" value="UniProtKB-ARBA"/>
</dbReference>
<evidence type="ECO:0000259" key="16">
    <source>
        <dbReference type="PROSITE" id="PS50026"/>
    </source>
</evidence>
<feature type="disulfide bond" evidence="13">
    <location>
        <begin position="303"/>
        <end position="312"/>
    </location>
</feature>
<organism evidence="18 19">
    <name type="scientific">Elysia chlorotica</name>
    <name type="common">Eastern emerald elysia</name>
    <name type="synonym">Sea slug</name>
    <dbReference type="NCBI Taxonomy" id="188477"/>
    <lineage>
        <taxon>Eukaryota</taxon>
        <taxon>Metazoa</taxon>
        <taxon>Spiralia</taxon>
        <taxon>Lophotrochozoa</taxon>
        <taxon>Mollusca</taxon>
        <taxon>Gastropoda</taxon>
        <taxon>Heterobranchia</taxon>
        <taxon>Euthyneura</taxon>
        <taxon>Panpulmonata</taxon>
        <taxon>Sacoglossa</taxon>
        <taxon>Placobranchoidea</taxon>
        <taxon>Plakobranchidae</taxon>
        <taxon>Elysia</taxon>
    </lineage>
</organism>
<dbReference type="GO" id="GO:0007219">
    <property type="term" value="P:Notch signaling pathway"/>
    <property type="evidence" value="ECO:0007669"/>
    <property type="project" value="InterPro"/>
</dbReference>
<dbReference type="SUPFAM" id="SSF57196">
    <property type="entry name" value="EGF/Laminin"/>
    <property type="match status" value="1"/>
</dbReference>
<dbReference type="Pfam" id="PF01414">
    <property type="entry name" value="DSL"/>
    <property type="match status" value="1"/>
</dbReference>
<evidence type="ECO:0000256" key="13">
    <source>
        <dbReference type="PROSITE-ProRule" id="PRU00076"/>
    </source>
</evidence>
<evidence type="ECO:0000256" key="5">
    <source>
        <dbReference type="ARBA" id="ARBA00022729"/>
    </source>
</evidence>
<keyword evidence="8" id="KW-0832">Ubl conjugation</keyword>
<dbReference type="PROSITE" id="PS00022">
    <property type="entry name" value="EGF_1"/>
    <property type="match status" value="3"/>
</dbReference>
<keyword evidence="7" id="KW-0221">Differentiation</keyword>
<feature type="disulfide bond" evidence="14">
    <location>
        <begin position="199"/>
        <end position="208"/>
    </location>
</feature>
<dbReference type="PROSITE" id="PS00010">
    <property type="entry name" value="ASX_HYDROXYL"/>
    <property type="match status" value="1"/>
</dbReference>
<dbReference type="SUPFAM" id="SSF57184">
    <property type="entry name" value="Growth factor receptor domain"/>
    <property type="match status" value="1"/>
</dbReference>
<dbReference type="InterPro" id="IPR001881">
    <property type="entry name" value="EGF-like_Ca-bd_dom"/>
</dbReference>
<dbReference type="InterPro" id="IPR000742">
    <property type="entry name" value="EGF"/>
</dbReference>
<evidence type="ECO:0000259" key="17">
    <source>
        <dbReference type="PROSITE" id="PS51051"/>
    </source>
</evidence>
<dbReference type="PANTHER" id="PTHR24049">
    <property type="entry name" value="CRUMBS FAMILY MEMBER"/>
    <property type="match status" value="1"/>
</dbReference>
<feature type="non-terminal residue" evidence="18">
    <location>
        <position position="1"/>
    </location>
</feature>
<evidence type="ECO:0000256" key="12">
    <source>
        <dbReference type="ARBA" id="ARBA00023180"/>
    </source>
</evidence>
<dbReference type="AlphaFoldDB" id="A0A433TU39"/>
<feature type="domain" description="DSL" evidence="17">
    <location>
        <begin position="164"/>
        <end position="208"/>
    </location>
</feature>
<feature type="domain" description="EGF-like" evidence="16">
    <location>
        <begin position="315"/>
        <end position="350"/>
    </location>
</feature>
<evidence type="ECO:0000256" key="8">
    <source>
        <dbReference type="ARBA" id="ARBA00022843"/>
    </source>
</evidence>
<keyword evidence="5 15" id="KW-0732">Signal</keyword>
<evidence type="ECO:0000256" key="14">
    <source>
        <dbReference type="PROSITE-ProRule" id="PRU00377"/>
    </source>
</evidence>
<evidence type="ECO:0000313" key="18">
    <source>
        <dbReference type="EMBL" id="RUS85074.1"/>
    </source>
</evidence>
<evidence type="ECO:0000256" key="1">
    <source>
        <dbReference type="ARBA" id="ARBA00004479"/>
    </source>
</evidence>
<dbReference type="InterPro" id="IPR001774">
    <property type="entry name" value="DSL"/>
</dbReference>
<evidence type="ECO:0000256" key="15">
    <source>
        <dbReference type="RuleBase" id="RU280815"/>
    </source>
</evidence>
<feature type="disulfide bond" evidence="14">
    <location>
        <begin position="179"/>
        <end position="191"/>
    </location>
</feature>
<keyword evidence="19" id="KW-1185">Reference proteome</keyword>
<dbReference type="PROSITE" id="PS50026">
    <property type="entry name" value="EGF_3"/>
    <property type="match status" value="4"/>
</dbReference>
<protein>
    <recommendedName>
        <fullName evidence="15">Delta-like protein</fullName>
    </recommendedName>
</protein>
<feature type="non-terminal residue" evidence="18">
    <location>
        <position position="417"/>
    </location>
</feature>
<dbReference type="InterPro" id="IPR051022">
    <property type="entry name" value="Notch_Cell-Fate_Det"/>
</dbReference>
<dbReference type="Gene3D" id="2.10.25.10">
    <property type="entry name" value="Laminin"/>
    <property type="match status" value="5"/>
</dbReference>
<dbReference type="EMBL" id="RQTK01000183">
    <property type="protein sequence ID" value="RUS85074.1"/>
    <property type="molecule type" value="Genomic_DNA"/>
</dbReference>
<dbReference type="Gene3D" id="2.60.40.3510">
    <property type="match status" value="1"/>
</dbReference>
<dbReference type="GO" id="GO:0048468">
    <property type="term" value="P:cell development"/>
    <property type="evidence" value="ECO:0007669"/>
    <property type="project" value="UniProtKB-ARBA"/>
</dbReference>
<dbReference type="GO" id="GO:0005509">
    <property type="term" value="F:calcium ion binding"/>
    <property type="evidence" value="ECO:0007669"/>
    <property type="project" value="InterPro"/>
</dbReference>
<evidence type="ECO:0000256" key="2">
    <source>
        <dbReference type="ARBA" id="ARBA00022473"/>
    </source>
</evidence>
<dbReference type="FunFam" id="2.10.25.10:FF:000064">
    <property type="entry name" value="Delta-like protein"/>
    <property type="match status" value="1"/>
</dbReference>
<dbReference type="PROSITE" id="PS01187">
    <property type="entry name" value="EGF_CA"/>
    <property type="match status" value="1"/>
</dbReference>
<dbReference type="SMART" id="SM00181">
    <property type="entry name" value="EGF"/>
    <property type="match status" value="7"/>
</dbReference>
<dbReference type="PROSITE" id="PS01186">
    <property type="entry name" value="EGF_2"/>
    <property type="match status" value="4"/>
</dbReference>
<dbReference type="SMART" id="SM00051">
    <property type="entry name" value="DSL"/>
    <property type="match status" value="1"/>
</dbReference>
<comment type="subcellular location">
    <subcellularLocation>
        <location evidence="1 15">Membrane</location>
        <topology evidence="1 15">Single-pass type I membrane protein</topology>
    </subcellularLocation>
</comment>
<comment type="function">
    <text evidence="15">Putative Notch ligand involved in the mediation of Notch signaling.</text>
</comment>
<dbReference type="OrthoDB" id="283575at2759"/>
<comment type="caution">
    <text evidence="18">The sequence shown here is derived from an EMBL/GenBank/DDBJ whole genome shotgun (WGS) entry which is preliminary data.</text>
</comment>
<feature type="domain" description="EGF-like" evidence="16">
    <location>
        <begin position="275"/>
        <end position="313"/>
    </location>
</feature>
<evidence type="ECO:0000256" key="11">
    <source>
        <dbReference type="ARBA" id="ARBA00023157"/>
    </source>
</evidence>
<gene>
    <name evidence="18" type="ORF">EGW08_007168</name>
</gene>
<feature type="domain" description="EGF-like" evidence="16">
    <location>
        <begin position="352"/>
        <end position="388"/>
    </location>
</feature>
<dbReference type="InterPro" id="IPR009030">
    <property type="entry name" value="Growth_fac_rcpt_cys_sf"/>
</dbReference>
<feature type="disulfide bond" evidence="13">
    <location>
        <begin position="378"/>
        <end position="387"/>
    </location>
</feature>
<evidence type="ECO:0000313" key="19">
    <source>
        <dbReference type="Proteomes" id="UP000271974"/>
    </source>
</evidence>
<evidence type="ECO:0000256" key="9">
    <source>
        <dbReference type="ARBA" id="ARBA00022989"/>
    </source>
</evidence>